<comment type="caution">
    <text evidence="2">The sequence shown here is derived from an EMBL/GenBank/DDBJ whole genome shotgun (WGS) entry which is preliminary data.</text>
</comment>
<feature type="region of interest" description="Disordered" evidence="1">
    <location>
        <begin position="1"/>
        <end position="28"/>
    </location>
</feature>
<organism evidence="2 3">
    <name type="scientific">Microbacterium marinilacus</name>
    <dbReference type="NCBI Taxonomy" id="415209"/>
    <lineage>
        <taxon>Bacteria</taxon>
        <taxon>Bacillati</taxon>
        <taxon>Actinomycetota</taxon>
        <taxon>Actinomycetes</taxon>
        <taxon>Micrococcales</taxon>
        <taxon>Microbacteriaceae</taxon>
        <taxon>Microbacterium</taxon>
    </lineage>
</organism>
<sequence length="218" mass="25334">MSDTPTPPPDDEPPAPRPGTMRPDDLPPEIVAEAKRIAKEQFTTEMTQVLSTTPRPINWRTLPPPDLERELLELNQWVDWLRHTYGLPAQVIPPMWHRHPELLWELSALRQHWLFCFDPAAKGNQALAWHHDFAVARERLRDWVTISGTRLDRDRPTRITAWPGGEPEGWEPPDTAERPVTKRSEDFVAFVEEQVAARQREQDATIREIVNTEWSDRP</sequence>
<name>A0ABP7BP24_9MICO</name>
<proteinExistence type="predicted"/>
<evidence type="ECO:0000313" key="2">
    <source>
        <dbReference type="EMBL" id="GAA3664093.1"/>
    </source>
</evidence>
<gene>
    <name evidence="2" type="ORF">GCM10022202_27560</name>
</gene>
<evidence type="ECO:0008006" key="4">
    <source>
        <dbReference type="Google" id="ProtNLM"/>
    </source>
</evidence>
<evidence type="ECO:0000256" key="1">
    <source>
        <dbReference type="SAM" id="MobiDB-lite"/>
    </source>
</evidence>
<protein>
    <recommendedName>
        <fullName evidence="4">DUF4913 domain-containing protein</fullName>
    </recommendedName>
</protein>
<dbReference type="EMBL" id="BAAAYV010000016">
    <property type="protein sequence ID" value="GAA3664093.1"/>
    <property type="molecule type" value="Genomic_DNA"/>
</dbReference>
<dbReference type="RefSeq" id="WP_221857833.1">
    <property type="nucleotide sequence ID" value="NZ_BAAAYV010000016.1"/>
</dbReference>
<reference evidence="3" key="1">
    <citation type="journal article" date="2019" name="Int. J. Syst. Evol. Microbiol.">
        <title>The Global Catalogue of Microorganisms (GCM) 10K type strain sequencing project: providing services to taxonomists for standard genome sequencing and annotation.</title>
        <authorList>
            <consortium name="The Broad Institute Genomics Platform"/>
            <consortium name="The Broad Institute Genome Sequencing Center for Infectious Disease"/>
            <person name="Wu L."/>
            <person name="Ma J."/>
        </authorList>
    </citation>
    <scope>NUCLEOTIDE SEQUENCE [LARGE SCALE GENOMIC DNA]</scope>
    <source>
        <strain evidence="3">JCM 16546</strain>
    </source>
</reference>
<keyword evidence="3" id="KW-1185">Reference proteome</keyword>
<evidence type="ECO:0000313" key="3">
    <source>
        <dbReference type="Proteomes" id="UP001410795"/>
    </source>
</evidence>
<dbReference type="Proteomes" id="UP001410795">
    <property type="component" value="Unassembled WGS sequence"/>
</dbReference>
<feature type="region of interest" description="Disordered" evidence="1">
    <location>
        <begin position="161"/>
        <end position="183"/>
    </location>
</feature>
<accession>A0ABP7BP24</accession>